<feature type="compositionally biased region" description="Low complexity" evidence="16">
    <location>
        <begin position="885"/>
        <end position="900"/>
    </location>
</feature>
<dbReference type="OrthoDB" id="15954at2759"/>
<evidence type="ECO:0000256" key="5">
    <source>
        <dbReference type="ARBA" id="ARBA00022692"/>
    </source>
</evidence>
<evidence type="ECO:0000256" key="3">
    <source>
        <dbReference type="ARBA" id="ARBA00013164"/>
    </source>
</evidence>
<dbReference type="SUPFAM" id="SSF52374">
    <property type="entry name" value="Nucleotidylyl transferase"/>
    <property type="match status" value="1"/>
</dbReference>
<comment type="similarity">
    <text evidence="2 15">Belongs to the class-I aminoacyl-tRNA synthetase family.</text>
</comment>
<dbReference type="Gene3D" id="1.10.730.10">
    <property type="entry name" value="Isoleucyl-tRNA Synthetase, Domain 1"/>
    <property type="match status" value="1"/>
</dbReference>
<accession>A0A7R8ZRG4</accession>
<feature type="region of interest" description="Disordered" evidence="16">
    <location>
        <begin position="1273"/>
        <end position="1293"/>
    </location>
</feature>
<gene>
    <name evidence="20" type="ORF">CTOB1V02_LOCUS7289</name>
</gene>
<evidence type="ECO:0000256" key="14">
    <source>
        <dbReference type="ARBA" id="ARBA00047469"/>
    </source>
</evidence>
<dbReference type="InterPro" id="IPR046401">
    <property type="entry name" value="FITM1/2"/>
</dbReference>
<evidence type="ECO:0000313" key="20">
    <source>
        <dbReference type="EMBL" id="CAD7229419.1"/>
    </source>
</evidence>
<dbReference type="InterPro" id="IPR001412">
    <property type="entry name" value="aa-tRNA-synth_I_CS"/>
</dbReference>
<proteinExistence type="inferred from homology"/>
<feature type="region of interest" description="Disordered" evidence="16">
    <location>
        <begin position="882"/>
        <end position="904"/>
    </location>
</feature>
<name>A0A7R8ZRG4_9CRUS</name>
<protein>
    <recommendedName>
        <fullName evidence="3">leucine--tRNA ligase</fullName>
        <ecNumber evidence="3">6.1.1.4</ecNumber>
    </recommendedName>
    <alternativeName>
        <fullName evidence="13">Leucyl-tRNA synthetase</fullName>
    </alternativeName>
</protein>
<dbReference type="HAMAP" id="MF_03230">
    <property type="entry name" value="FITM2"/>
    <property type="match status" value="1"/>
</dbReference>
<evidence type="ECO:0000259" key="19">
    <source>
        <dbReference type="Pfam" id="PF09334"/>
    </source>
</evidence>
<keyword evidence="9 15" id="KW-0648">Protein biosynthesis</keyword>
<keyword evidence="6 15" id="KW-0547">Nucleotide-binding</keyword>
<evidence type="ECO:0000256" key="17">
    <source>
        <dbReference type="SAM" id="Phobius"/>
    </source>
</evidence>
<dbReference type="GO" id="GO:0006429">
    <property type="term" value="P:leucyl-tRNA aminoacylation"/>
    <property type="evidence" value="ECO:0007669"/>
    <property type="project" value="InterPro"/>
</dbReference>
<dbReference type="GO" id="GO:0005789">
    <property type="term" value="C:endoplasmic reticulum membrane"/>
    <property type="evidence" value="ECO:0007669"/>
    <property type="project" value="UniProtKB-SubCell"/>
</dbReference>
<dbReference type="PRINTS" id="PR00985">
    <property type="entry name" value="TRNASYNTHLEU"/>
</dbReference>
<evidence type="ECO:0000256" key="8">
    <source>
        <dbReference type="ARBA" id="ARBA00022840"/>
    </source>
</evidence>
<evidence type="ECO:0000256" key="10">
    <source>
        <dbReference type="ARBA" id="ARBA00022989"/>
    </source>
</evidence>
<evidence type="ECO:0000256" key="16">
    <source>
        <dbReference type="SAM" id="MobiDB-lite"/>
    </source>
</evidence>
<feature type="transmembrane region" description="Helical" evidence="17">
    <location>
        <begin position="1083"/>
        <end position="1103"/>
    </location>
</feature>
<dbReference type="InterPro" id="IPR015413">
    <property type="entry name" value="Methionyl/Leucyl_tRNA_Synth"/>
</dbReference>
<dbReference type="GO" id="GO:0010945">
    <property type="term" value="F:coenzyme A diphosphatase activity"/>
    <property type="evidence" value="ECO:0007669"/>
    <property type="project" value="InterPro"/>
</dbReference>
<evidence type="ECO:0000256" key="12">
    <source>
        <dbReference type="ARBA" id="ARBA00023146"/>
    </source>
</evidence>
<dbReference type="InterPro" id="IPR019388">
    <property type="entry name" value="FIT"/>
</dbReference>
<sequence length="1293" mass="146155">MHSFSNSDTPFFRPSTPKLSPTPRTRKLLPPATPPAEPLTTERKKFIEDKWKNEVLSVEASHKPSGGTKYVLSMFPYPSGALHMGHVRVYTLSDVIARYYRLKGCEVIHPMGWDAFGLPAENAAIEHQQEPKKWTYSNIAQMKNELLRLGYSFDWHREFATCDPSYYKWTQYLFILMMENGFAFQANEFVNWDPVDQTVLADEQVDENGIAWRSGAKIEKKLLRQWFIETTKLAPEMIAGLKREDLQDWFEVQGIQKHFLGQADSFAVHFPLLNTKTNEVIVDSKLRCISSCPEFISVASFIAISSTHPLASMVDSLMALNPLDPDGIPPIPIIRLPLDLLPLNEEDGFFPKGTQAYVGFGGYRKQDRQIIEQIGLLKRTGHTWISGLEIDNPFQLTQLRDDVCRQLQEKRLGGYLTSSKLKSWLVSRQRYWGTPIPVIHCTDCGAVPVRKEDLPVRLPEGVTSLAAAPKEWLEAKCPKCGKLGHRETDTLDTFFDSSWYFLRFLDPQNQHSPFDAAVVDDEMPVSVYIGGKEHACLHLYYARFMQQFLYHLSLSKHSEPFSKLCVVGQVMAETHKTSDGKYLKKEEMTNKNGVRVEAATEQPVVTTWEKMSKSRYNGVQPGTMLDEYGVDSVRLFMVFDAVPRSERKFSLDTMQGLINWQRRVSLTVDDFIASRMKDAGEDGKSKLNLPLGVNFEDDIYGAMEKKLWELRNKFVEYVSIEIGITYRISMAIRKMISYTKDLRQCPQGFIAQSKNYEKALADLLITASPIIPHLASELWERMSSVGSKDIPGINWSAPVLRQSWPEVDMDYVLPLLICLNGSKKPEVVLRFPRHKLDQLTEAEVFEMVMSDERLSQQLLGHTILEKKFVRQPGISAQFQFMPRPSSSSSGHSGGYVSTSSRGGGGASARLKFRGDFYPSASHHGERPLPDPAPVSQILIMVVIHLCKKVLLLDFYAKVAAYLACLFLLGIVADTINLPKTYLAYSKNVLNQVFTSFGWGWTLMLSGAFITTTSLVHSCGNWRKVIGLHLSRLAIGTFIWWSCTSLMSHLERSTGVCNLTKQSTKEMCRDKGGIWKSFDISGHAFLLIYCNLVMMQEAVAILGWEGLKDTFSREEFARKAAASGGPDGGEETALRDLPEKEFQAARDYYHKVTPWVKVGVPTSFFQTLFILMTLLSMLYDVLLAGTILYFHIMTEKLIGGLLAIVLWFVTYRMWFASKSVWPSYPGRGDFVYYNPALKLSSESSATARRRASLRRNTREIETSGVRSTTFMGMPYSSSASPNSNNTGSPTTIVL</sequence>
<feature type="transmembrane region" description="Helical" evidence="17">
    <location>
        <begin position="958"/>
        <end position="977"/>
    </location>
</feature>
<dbReference type="InterPro" id="IPR014729">
    <property type="entry name" value="Rossmann-like_a/b/a_fold"/>
</dbReference>
<evidence type="ECO:0000256" key="11">
    <source>
        <dbReference type="ARBA" id="ARBA00023136"/>
    </source>
</evidence>
<keyword evidence="11 17" id="KW-0472">Membrane</keyword>
<dbReference type="GO" id="GO:0005524">
    <property type="term" value="F:ATP binding"/>
    <property type="evidence" value="ECO:0007669"/>
    <property type="project" value="UniProtKB-KW"/>
</dbReference>
<evidence type="ECO:0000256" key="15">
    <source>
        <dbReference type="RuleBase" id="RU363035"/>
    </source>
</evidence>
<evidence type="ECO:0000259" key="18">
    <source>
        <dbReference type="Pfam" id="PF00133"/>
    </source>
</evidence>
<dbReference type="GO" id="GO:0019915">
    <property type="term" value="P:lipid storage"/>
    <property type="evidence" value="ECO:0007669"/>
    <property type="project" value="InterPro"/>
</dbReference>
<dbReference type="EC" id="6.1.1.4" evidence="3"/>
<dbReference type="GO" id="GO:0034389">
    <property type="term" value="P:lipid droplet organization"/>
    <property type="evidence" value="ECO:0007669"/>
    <property type="project" value="InterPro"/>
</dbReference>
<keyword evidence="12 15" id="KW-0030">Aminoacyl-tRNA synthetase</keyword>
<comment type="catalytic activity">
    <reaction evidence="14">
        <text>tRNA(Leu) + L-leucine + ATP = L-leucyl-tRNA(Leu) + AMP + diphosphate</text>
        <dbReference type="Rhea" id="RHEA:11688"/>
        <dbReference type="Rhea" id="RHEA-COMP:9613"/>
        <dbReference type="Rhea" id="RHEA-COMP:9622"/>
        <dbReference type="ChEBI" id="CHEBI:30616"/>
        <dbReference type="ChEBI" id="CHEBI:33019"/>
        <dbReference type="ChEBI" id="CHEBI:57427"/>
        <dbReference type="ChEBI" id="CHEBI:78442"/>
        <dbReference type="ChEBI" id="CHEBI:78494"/>
        <dbReference type="ChEBI" id="CHEBI:456215"/>
        <dbReference type="EC" id="6.1.1.4"/>
    </reaction>
</comment>
<evidence type="ECO:0000256" key="2">
    <source>
        <dbReference type="ARBA" id="ARBA00005594"/>
    </source>
</evidence>
<keyword evidence="4 15" id="KW-0436">Ligase</keyword>
<feature type="transmembrane region" description="Helical" evidence="17">
    <location>
        <begin position="1163"/>
        <end position="1189"/>
    </location>
</feature>
<dbReference type="Pfam" id="PF10261">
    <property type="entry name" value="FIT"/>
    <property type="match status" value="1"/>
</dbReference>
<feature type="domain" description="Aminoacyl-tRNA synthetase class Ia" evidence="18">
    <location>
        <begin position="51"/>
        <end position="242"/>
    </location>
</feature>
<evidence type="ECO:0000256" key="4">
    <source>
        <dbReference type="ARBA" id="ARBA00022598"/>
    </source>
</evidence>
<feature type="transmembrane region" description="Helical" evidence="17">
    <location>
        <begin position="1196"/>
        <end position="1214"/>
    </location>
</feature>
<evidence type="ECO:0000256" key="9">
    <source>
        <dbReference type="ARBA" id="ARBA00022917"/>
    </source>
</evidence>
<dbReference type="Pfam" id="PF09334">
    <property type="entry name" value="tRNA-synt_1g"/>
    <property type="match status" value="1"/>
</dbReference>
<evidence type="ECO:0000256" key="1">
    <source>
        <dbReference type="ARBA" id="ARBA00004477"/>
    </source>
</evidence>
<dbReference type="InterPro" id="IPR002302">
    <property type="entry name" value="Leu-tRNA-ligase"/>
</dbReference>
<dbReference type="PANTHER" id="PTHR43740">
    <property type="entry name" value="LEUCYL-TRNA SYNTHETASE"/>
    <property type="match status" value="1"/>
</dbReference>
<keyword evidence="10 17" id="KW-1133">Transmembrane helix</keyword>
<dbReference type="InterPro" id="IPR009080">
    <property type="entry name" value="tRNAsynth_Ia_anticodon-bd"/>
</dbReference>
<dbReference type="GO" id="GO:0032543">
    <property type="term" value="P:mitochondrial translation"/>
    <property type="evidence" value="ECO:0007669"/>
    <property type="project" value="TreeGrafter"/>
</dbReference>
<dbReference type="PROSITE" id="PS00178">
    <property type="entry name" value="AA_TRNA_LIGASE_I"/>
    <property type="match status" value="1"/>
</dbReference>
<dbReference type="SUPFAM" id="SSF47323">
    <property type="entry name" value="Anticodon-binding domain of a subclass of class I aminoacyl-tRNA synthetases"/>
    <property type="match status" value="1"/>
</dbReference>
<feature type="domain" description="Aminoacyl-tRNA synthetase class Ia" evidence="18">
    <location>
        <begin position="408"/>
        <end position="584"/>
    </location>
</feature>
<feature type="domain" description="Methionyl/Leucyl tRNA synthetase" evidence="19">
    <location>
        <begin position="608"/>
        <end position="659"/>
    </location>
</feature>
<evidence type="ECO:0000256" key="6">
    <source>
        <dbReference type="ARBA" id="ARBA00022741"/>
    </source>
</evidence>
<evidence type="ECO:0000256" key="13">
    <source>
        <dbReference type="ARBA" id="ARBA00030520"/>
    </source>
</evidence>
<dbReference type="InterPro" id="IPR002300">
    <property type="entry name" value="aa-tRNA-synth_Ia"/>
</dbReference>
<keyword evidence="5 17" id="KW-0812">Transmembrane</keyword>
<keyword evidence="8 15" id="KW-0067">ATP-binding</keyword>
<evidence type="ECO:0000256" key="7">
    <source>
        <dbReference type="ARBA" id="ARBA00022824"/>
    </source>
</evidence>
<feature type="transmembrane region" description="Helical" evidence="17">
    <location>
        <begin position="997"/>
        <end position="1015"/>
    </location>
</feature>
<organism evidence="20">
    <name type="scientific">Cyprideis torosa</name>
    <dbReference type="NCBI Taxonomy" id="163714"/>
    <lineage>
        <taxon>Eukaryota</taxon>
        <taxon>Metazoa</taxon>
        <taxon>Ecdysozoa</taxon>
        <taxon>Arthropoda</taxon>
        <taxon>Crustacea</taxon>
        <taxon>Oligostraca</taxon>
        <taxon>Ostracoda</taxon>
        <taxon>Podocopa</taxon>
        <taxon>Podocopida</taxon>
        <taxon>Cytherocopina</taxon>
        <taxon>Cytheroidea</taxon>
        <taxon>Cytherideidae</taxon>
        <taxon>Cyprideis</taxon>
    </lineage>
</organism>
<keyword evidence="7" id="KW-0256">Endoplasmic reticulum</keyword>
<dbReference type="GO" id="GO:0004823">
    <property type="term" value="F:leucine-tRNA ligase activity"/>
    <property type="evidence" value="ECO:0007669"/>
    <property type="project" value="UniProtKB-EC"/>
</dbReference>
<dbReference type="EMBL" id="OB662052">
    <property type="protein sequence ID" value="CAD7229419.1"/>
    <property type="molecule type" value="Genomic_DNA"/>
</dbReference>
<dbReference type="Pfam" id="PF00133">
    <property type="entry name" value="tRNA-synt_1"/>
    <property type="match status" value="2"/>
</dbReference>
<dbReference type="CDD" id="cd00812">
    <property type="entry name" value="LeuRS_core"/>
    <property type="match status" value="1"/>
</dbReference>
<dbReference type="Gene3D" id="3.40.50.620">
    <property type="entry name" value="HUPs"/>
    <property type="match status" value="2"/>
</dbReference>
<reference evidence="20" key="1">
    <citation type="submission" date="2020-11" db="EMBL/GenBank/DDBJ databases">
        <authorList>
            <person name="Tran Van P."/>
        </authorList>
    </citation>
    <scope>NUCLEOTIDE SEQUENCE</scope>
</reference>
<dbReference type="PANTHER" id="PTHR43740:SF2">
    <property type="entry name" value="LEUCINE--TRNA LIGASE, MITOCHONDRIAL"/>
    <property type="match status" value="1"/>
</dbReference>
<feature type="region of interest" description="Disordered" evidence="16">
    <location>
        <begin position="1"/>
        <end position="43"/>
    </location>
</feature>
<dbReference type="GO" id="GO:0005739">
    <property type="term" value="C:mitochondrion"/>
    <property type="evidence" value="ECO:0007669"/>
    <property type="project" value="TreeGrafter"/>
</dbReference>
<comment type="subcellular location">
    <subcellularLocation>
        <location evidence="1">Endoplasmic reticulum membrane</location>
        <topology evidence="1">Multi-pass membrane protein</topology>
    </subcellularLocation>
</comment>